<dbReference type="Pfam" id="PF08818">
    <property type="entry name" value="DUF1801"/>
    <property type="match status" value="1"/>
</dbReference>
<evidence type="ECO:0000313" key="3">
    <source>
        <dbReference type="Proteomes" id="UP000235162"/>
    </source>
</evidence>
<gene>
    <name evidence="2" type="ORF">C0029_14625</name>
</gene>
<protein>
    <submittedName>
        <fullName evidence="2">DUF1801 domain-containing protein</fullName>
    </submittedName>
</protein>
<sequence>MTLPSNFVGTVRRRPRPVTPEVNAYLQALPDNRRARITGLIDMIAALYPDALLDLKYRMPAFSQGDGWVSVGSQKHYVSLYACSAEHLAAFRELHPGVKGGKGRLNFRDRDDIALDDLKQVVRSAMEQ</sequence>
<dbReference type="Proteomes" id="UP000235162">
    <property type="component" value="Unassembled WGS sequence"/>
</dbReference>
<evidence type="ECO:0000313" key="2">
    <source>
        <dbReference type="EMBL" id="PLW85828.1"/>
    </source>
</evidence>
<dbReference type="SUPFAM" id="SSF159888">
    <property type="entry name" value="YdhG-like"/>
    <property type="match status" value="1"/>
</dbReference>
<organism evidence="2 3">
    <name type="scientific">Halioglobus japonicus</name>
    <dbReference type="NCBI Taxonomy" id="930805"/>
    <lineage>
        <taxon>Bacteria</taxon>
        <taxon>Pseudomonadati</taxon>
        <taxon>Pseudomonadota</taxon>
        <taxon>Gammaproteobacteria</taxon>
        <taxon>Cellvibrionales</taxon>
        <taxon>Halieaceae</taxon>
        <taxon>Halioglobus</taxon>
    </lineage>
</organism>
<reference evidence="2 3" key="1">
    <citation type="submission" date="2018-01" db="EMBL/GenBank/DDBJ databases">
        <title>The draft genome sequence of Halioglobus japonicus S1-36.</title>
        <authorList>
            <person name="Du Z.-J."/>
            <person name="Shi M.-J."/>
        </authorList>
    </citation>
    <scope>NUCLEOTIDE SEQUENCE [LARGE SCALE GENOMIC DNA]</scope>
    <source>
        <strain evidence="2 3">S1-36</strain>
    </source>
</reference>
<evidence type="ECO:0000259" key="1">
    <source>
        <dbReference type="Pfam" id="PF08818"/>
    </source>
</evidence>
<comment type="caution">
    <text evidence="2">The sequence shown here is derived from an EMBL/GenBank/DDBJ whole genome shotgun (WGS) entry which is preliminary data.</text>
</comment>
<feature type="domain" description="YdhG-like" evidence="1">
    <location>
        <begin position="33"/>
        <end position="126"/>
    </location>
</feature>
<dbReference type="KEGG" id="hja:BST95_06070"/>
<dbReference type="EMBL" id="PKUR01000003">
    <property type="protein sequence ID" value="PLW85828.1"/>
    <property type="molecule type" value="Genomic_DNA"/>
</dbReference>
<dbReference type="AlphaFoldDB" id="A0AAP8MDJ8"/>
<accession>A0AAP8MDJ8</accession>
<keyword evidence="3" id="KW-1185">Reference proteome</keyword>
<dbReference type="InterPro" id="IPR014922">
    <property type="entry name" value="YdhG-like"/>
</dbReference>
<proteinExistence type="predicted"/>
<dbReference type="Gene3D" id="3.90.1150.200">
    <property type="match status" value="1"/>
</dbReference>
<name>A0AAP8MDJ8_9GAMM</name>